<dbReference type="InterPro" id="IPR029069">
    <property type="entry name" value="HotDog_dom_sf"/>
</dbReference>
<keyword evidence="3" id="KW-1185">Reference proteome</keyword>
<sequence length="151" mass="16895">MSPEELREKLGEPFGTSRWYEIGQDRIDAFAEVTEDRQYIHLDPVRAAQTPFGGTVAHGFLTLGMLSAMSYDVIPLTDAPGVNYGFNRLRFVAPVRAGARLRAHFTLKALQEAADHVALTWGVEVEIEGAAKPALVAEWLTRRYFEQHGEH</sequence>
<dbReference type="InterPro" id="IPR002539">
    <property type="entry name" value="MaoC-like_dom"/>
</dbReference>
<dbReference type="SUPFAM" id="SSF54637">
    <property type="entry name" value="Thioesterase/thiol ester dehydrase-isomerase"/>
    <property type="match status" value="1"/>
</dbReference>
<dbReference type="InterPro" id="IPR039375">
    <property type="entry name" value="NodN-like"/>
</dbReference>
<evidence type="ECO:0000313" key="3">
    <source>
        <dbReference type="Proteomes" id="UP000037178"/>
    </source>
</evidence>
<protein>
    <submittedName>
        <fullName evidence="2">Acyl dehydratase</fullName>
    </submittedName>
</protein>
<evidence type="ECO:0000313" key="2">
    <source>
        <dbReference type="EMBL" id="KMW58133.1"/>
    </source>
</evidence>
<dbReference type="EMBL" id="LFTY01000002">
    <property type="protein sequence ID" value="KMW58133.1"/>
    <property type="molecule type" value="Genomic_DNA"/>
</dbReference>
<dbReference type="PANTHER" id="PTHR42993">
    <property type="entry name" value="MAOC-LIKE DEHYDRATASE DOMAIN-CONTAINING PROTEIN"/>
    <property type="match status" value="1"/>
</dbReference>
<comment type="caution">
    <text evidence="2">The sequence shown here is derived from an EMBL/GenBank/DDBJ whole genome shotgun (WGS) entry which is preliminary data.</text>
</comment>
<dbReference type="AlphaFoldDB" id="A0A0J9GXB5"/>
<feature type="domain" description="MaoC-like" evidence="1">
    <location>
        <begin position="9"/>
        <end position="116"/>
    </location>
</feature>
<reference evidence="2 3" key="1">
    <citation type="submission" date="2015-06" db="EMBL/GenBank/DDBJ databases">
        <title>Draft genome sequence of an Alphaproteobacteria species associated to the Mediterranean sponge Oscarella lobularis.</title>
        <authorList>
            <person name="Jourda C."/>
            <person name="Santini S."/>
            <person name="Claverie J.-M."/>
        </authorList>
    </citation>
    <scope>NUCLEOTIDE SEQUENCE [LARGE SCALE GENOMIC DNA]</scope>
    <source>
        <strain evidence="2">IGS</strain>
    </source>
</reference>
<dbReference type="CDD" id="cd03450">
    <property type="entry name" value="NodN"/>
    <property type="match status" value="1"/>
</dbReference>
<dbReference type="Pfam" id="PF01575">
    <property type="entry name" value="MaoC_dehydratas"/>
    <property type="match status" value="1"/>
</dbReference>
<accession>A0A0J9GXB5</accession>
<dbReference type="PANTHER" id="PTHR42993:SF1">
    <property type="entry name" value="MAOC-LIKE DEHYDRATASE DOMAIN-CONTAINING PROTEIN"/>
    <property type="match status" value="1"/>
</dbReference>
<dbReference type="Proteomes" id="UP000037178">
    <property type="component" value="Unassembled WGS sequence"/>
</dbReference>
<name>A0A0J9GXB5_9RHOB</name>
<dbReference type="RefSeq" id="WP_049643774.1">
    <property type="nucleotide sequence ID" value="NZ_LFTY01000002.1"/>
</dbReference>
<gene>
    <name evidence="2" type="ORF">AIOL_003104</name>
</gene>
<dbReference type="PATRIC" id="fig|1675527.3.peg.3246"/>
<evidence type="ECO:0000259" key="1">
    <source>
        <dbReference type="Pfam" id="PF01575"/>
    </source>
</evidence>
<dbReference type="OrthoDB" id="9801735at2"/>
<dbReference type="Gene3D" id="3.10.129.10">
    <property type="entry name" value="Hotdog Thioesterase"/>
    <property type="match status" value="1"/>
</dbReference>
<proteinExistence type="predicted"/>
<dbReference type="STRING" id="1675527.AIOL_003104"/>
<organism evidence="2 3">
    <name type="scientific">Candidatus Rhodobacter oscarellae</name>
    <dbReference type="NCBI Taxonomy" id="1675527"/>
    <lineage>
        <taxon>Bacteria</taxon>
        <taxon>Pseudomonadati</taxon>
        <taxon>Pseudomonadota</taxon>
        <taxon>Alphaproteobacteria</taxon>
        <taxon>Rhodobacterales</taxon>
        <taxon>Rhodobacter group</taxon>
        <taxon>Rhodobacter</taxon>
    </lineage>
</organism>